<keyword evidence="1" id="KW-0560">Oxidoreductase</keyword>
<dbReference type="GO" id="GO:0005506">
    <property type="term" value="F:iron ion binding"/>
    <property type="evidence" value="ECO:0007669"/>
    <property type="project" value="UniProtKB-ARBA"/>
</dbReference>
<accession>A0A7W9W892</accession>
<name>A0A7W9W892_ARMRO</name>
<dbReference type="PANTHER" id="PTHR20883:SF48">
    <property type="entry name" value="ECTOINE DIOXYGENASE"/>
    <property type="match status" value="1"/>
</dbReference>
<dbReference type="InterPro" id="IPR008775">
    <property type="entry name" value="Phytyl_CoA_dOase-like"/>
</dbReference>
<evidence type="ECO:0000313" key="1">
    <source>
        <dbReference type="EMBL" id="MBB6052518.1"/>
    </source>
</evidence>
<dbReference type="PANTHER" id="PTHR20883">
    <property type="entry name" value="PHYTANOYL-COA DIOXYGENASE DOMAIN CONTAINING 1"/>
    <property type="match status" value="1"/>
</dbReference>
<keyword evidence="2" id="KW-1185">Reference proteome</keyword>
<evidence type="ECO:0000313" key="2">
    <source>
        <dbReference type="Proteomes" id="UP000520814"/>
    </source>
</evidence>
<comment type="caution">
    <text evidence="1">The sequence shown here is derived from an EMBL/GenBank/DDBJ whole genome shotgun (WGS) entry which is preliminary data.</text>
</comment>
<organism evidence="1 2">
    <name type="scientific">Armatimonas rosea</name>
    <dbReference type="NCBI Taxonomy" id="685828"/>
    <lineage>
        <taxon>Bacteria</taxon>
        <taxon>Bacillati</taxon>
        <taxon>Armatimonadota</taxon>
        <taxon>Armatimonadia</taxon>
        <taxon>Armatimonadales</taxon>
        <taxon>Armatimonadaceae</taxon>
        <taxon>Armatimonas</taxon>
    </lineage>
</organism>
<gene>
    <name evidence="1" type="ORF">HNQ39_004339</name>
</gene>
<proteinExistence type="predicted"/>
<protein>
    <submittedName>
        <fullName evidence="1">Ectoine hydroxylase-related dioxygenase (Phytanoyl-CoA dioxygenase family)</fullName>
    </submittedName>
</protein>
<reference evidence="1 2" key="1">
    <citation type="submission" date="2020-08" db="EMBL/GenBank/DDBJ databases">
        <title>Genomic Encyclopedia of Type Strains, Phase IV (KMG-IV): sequencing the most valuable type-strain genomes for metagenomic binning, comparative biology and taxonomic classification.</title>
        <authorList>
            <person name="Goeker M."/>
        </authorList>
    </citation>
    <scope>NUCLEOTIDE SEQUENCE [LARGE SCALE GENOMIC DNA]</scope>
    <source>
        <strain evidence="1 2">DSM 23562</strain>
    </source>
</reference>
<dbReference type="GO" id="GO:0016706">
    <property type="term" value="F:2-oxoglutarate-dependent dioxygenase activity"/>
    <property type="evidence" value="ECO:0007669"/>
    <property type="project" value="UniProtKB-ARBA"/>
</dbReference>
<dbReference type="EMBL" id="JACHGW010000004">
    <property type="protein sequence ID" value="MBB6052518.1"/>
    <property type="molecule type" value="Genomic_DNA"/>
</dbReference>
<dbReference type="SUPFAM" id="SSF51197">
    <property type="entry name" value="Clavaminate synthase-like"/>
    <property type="match status" value="1"/>
</dbReference>
<dbReference type="RefSeq" id="WP_184201693.1">
    <property type="nucleotide sequence ID" value="NZ_JACHGW010000004.1"/>
</dbReference>
<sequence>MLTEEQVASFRENGYLNYGLVLTPEQTAELRDALARCKAGSSPQAAESNRNISWGKEKGFVVTQIVNMFQAEEAFRRHLYNEKIVQMVAQLIGTDTVRVWHDQMQEKPALVGGPTTWHQDHPYWPIIQPADLVSAWVALEDADEANGCMSMVTGSHKWGPKNGGTIGTITDESDPHVWGPDYKPEWIPEGESVKVVSQPVKAGGVVFHHCLTWHGAPVNRTERPRPAIAVHYMPGWTRYEKEPGREHLVEHHITVQPGEELKGDFFPTVMENGVVLKP</sequence>
<dbReference type="Pfam" id="PF05721">
    <property type="entry name" value="PhyH"/>
    <property type="match status" value="1"/>
</dbReference>
<dbReference type="AlphaFoldDB" id="A0A7W9W892"/>
<keyword evidence="1" id="KW-0223">Dioxygenase</keyword>
<dbReference type="Gene3D" id="2.60.120.620">
    <property type="entry name" value="q2cbj1_9rhob like domain"/>
    <property type="match status" value="1"/>
</dbReference>
<dbReference type="Proteomes" id="UP000520814">
    <property type="component" value="Unassembled WGS sequence"/>
</dbReference>